<organism evidence="1 2">
    <name type="scientific">Diatrype stigma</name>
    <dbReference type="NCBI Taxonomy" id="117547"/>
    <lineage>
        <taxon>Eukaryota</taxon>
        <taxon>Fungi</taxon>
        <taxon>Dikarya</taxon>
        <taxon>Ascomycota</taxon>
        <taxon>Pezizomycotina</taxon>
        <taxon>Sordariomycetes</taxon>
        <taxon>Xylariomycetidae</taxon>
        <taxon>Xylariales</taxon>
        <taxon>Diatrypaceae</taxon>
        <taxon>Diatrype</taxon>
    </lineage>
</organism>
<accession>A0AAN9UPY8</accession>
<reference evidence="1 2" key="1">
    <citation type="submission" date="2024-02" db="EMBL/GenBank/DDBJ databases">
        <title>De novo assembly and annotation of 12 fungi associated with fruit tree decline syndrome in Ontario, Canada.</title>
        <authorList>
            <person name="Sulman M."/>
            <person name="Ellouze W."/>
            <person name="Ilyukhin E."/>
        </authorList>
    </citation>
    <scope>NUCLEOTIDE SEQUENCE [LARGE SCALE GENOMIC DNA]</scope>
    <source>
        <strain evidence="1 2">M11/M66-122</strain>
    </source>
</reference>
<dbReference type="Proteomes" id="UP001320420">
    <property type="component" value="Unassembled WGS sequence"/>
</dbReference>
<protein>
    <submittedName>
        <fullName evidence="1">Uncharacterized protein</fullName>
    </submittedName>
</protein>
<evidence type="ECO:0000313" key="1">
    <source>
        <dbReference type="EMBL" id="KAK7751147.1"/>
    </source>
</evidence>
<evidence type="ECO:0000313" key="2">
    <source>
        <dbReference type="Proteomes" id="UP001320420"/>
    </source>
</evidence>
<name>A0AAN9UPY8_9PEZI</name>
<dbReference type="EMBL" id="JAKJXP020000054">
    <property type="protein sequence ID" value="KAK7751147.1"/>
    <property type="molecule type" value="Genomic_DNA"/>
</dbReference>
<keyword evidence="2" id="KW-1185">Reference proteome</keyword>
<proteinExistence type="predicted"/>
<gene>
    <name evidence="1" type="ORF">SLS62_006977</name>
</gene>
<sequence length="113" mass="11886">MDGVGGGEAHVTTCGSRDITNLLEVDGTSPERLAPAIRDHLLHAALEHPECRATWTSGRASGAHALRGPGYRAAMDVARPQAAIPTDTNASVHCRTGFNEGALGMMEEAVKRL</sequence>
<comment type="caution">
    <text evidence="1">The sequence shown here is derived from an EMBL/GenBank/DDBJ whole genome shotgun (WGS) entry which is preliminary data.</text>
</comment>
<dbReference type="AlphaFoldDB" id="A0AAN9UPY8"/>